<evidence type="ECO:0000259" key="7">
    <source>
        <dbReference type="SMART" id="SM00563"/>
    </source>
</evidence>
<keyword evidence="6" id="KW-1133">Transmembrane helix</keyword>
<evidence type="ECO:0000256" key="5">
    <source>
        <dbReference type="ARBA" id="ARBA00023315"/>
    </source>
</evidence>
<feature type="domain" description="Phospholipid/glycerol acyltransferase" evidence="7">
    <location>
        <begin position="116"/>
        <end position="228"/>
    </location>
</feature>
<dbReference type="SMART" id="SM00563">
    <property type="entry name" value="PlsC"/>
    <property type="match status" value="1"/>
</dbReference>
<feature type="transmembrane region" description="Helical" evidence="6">
    <location>
        <begin position="87"/>
        <end position="106"/>
    </location>
</feature>
<dbReference type="OrthoDB" id="417078at2759"/>
<keyword evidence="6" id="KW-0472">Membrane</keyword>
<dbReference type="Pfam" id="PF01553">
    <property type="entry name" value="Acyltransferase"/>
    <property type="match status" value="1"/>
</dbReference>
<keyword evidence="2" id="KW-0444">Lipid biosynthesis</keyword>
<reference evidence="8" key="1">
    <citation type="submission" date="2022-07" db="EMBL/GenBank/DDBJ databases">
        <title>Genome analysis of Parmales, a sister group of diatoms, reveals the evolutionary specialization of diatoms from phago-mixotrophs to photoautotrophs.</title>
        <authorList>
            <person name="Ban H."/>
            <person name="Sato S."/>
            <person name="Yoshikawa S."/>
            <person name="Kazumasa Y."/>
            <person name="Nakamura Y."/>
            <person name="Ichinomiya M."/>
            <person name="Saitoh K."/>
            <person name="Sato N."/>
            <person name="Blanc-Mathieu R."/>
            <person name="Endo H."/>
            <person name="Kuwata A."/>
            <person name="Ogata H."/>
        </authorList>
    </citation>
    <scope>NUCLEOTIDE SEQUENCE</scope>
</reference>
<dbReference type="SUPFAM" id="SSF69593">
    <property type="entry name" value="Glycerol-3-phosphate (1)-acyltransferase"/>
    <property type="match status" value="1"/>
</dbReference>
<proteinExistence type="predicted"/>
<dbReference type="InterPro" id="IPR002123">
    <property type="entry name" value="Plipid/glycerol_acylTrfase"/>
</dbReference>
<comment type="pathway">
    <text evidence="1">Lipid metabolism.</text>
</comment>
<accession>A0A9W7CDW0</accession>
<name>A0A9W7CDW0_9STRA</name>
<evidence type="ECO:0000256" key="3">
    <source>
        <dbReference type="ARBA" id="ARBA00022679"/>
    </source>
</evidence>
<dbReference type="GO" id="GO:0003841">
    <property type="term" value="F:1-acylglycerol-3-phosphate O-acyltransferase activity"/>
    <property type="evidence" value="ECO:0007669"/>
    <property type="project" value="TreeGrafter"/>
</dbReference>
<evidence type="ECO:0000256" key="2">
    <source>
        <dbReference type="ARBA" id="ARBA00022516"/>
    </source>
</evidence>
<feature type="transmembrane region" description="Helical" evidence="6">
    <location>
        <begin position="49"/>
        <end position="67"/>
    </location>
</feature>
<keyword evidence="4" id="KW-0443">Lipid metabolism</keyword>
<evidence type="ECO:0000313" key="8">
    <source>
        <dbReference type="EMBL" id="GMI06903.1"/>
    </source>
</evidence>
<evidence type="ECO:0000256" key="1">
    <source>
        <dbReference type="ARBA" id="ARBA00005189"/>
    </source>
</evidence>
<protein>
    <recommendedName>
        <fullName evidence="7">Phospholipid/glycerol acyltransferase domain-containing protein</fullName>
    </recommendedName>
</protein>
<keyword evidence="9" id="KW-1185">Reference proteome</keyword>
<dbReference type="EMBL" id="BRXZ01000183">
    <property type="protein sequence ID" value="GMI06903.1"/>
    <property type="molecule type" value="Genomic_DNA"/>
</dbReference>
<evidence type="ECO:0000256" key="4">
    <source>
        <dbReference type="ARBA" id="ARBA00023098"/>
    </source>
</evidence>
<evidence type="ECO:0000313" key="9">
    <source>
        <dbReference type="Proteomes" id="UP001165082"/>
    </source>
</evidence>
<dbReference type="CDD" id="cd07989">
    <property type="entry name" value="LPLAT_AGPAT-like"/>
    <property type="match status" value="1"/>
</dbReference>
<keyword evidence="6" id="KW-0812">Transmembrane</keyword>
<dbReference type="GO" id="GO:0006654">
    <property type="term" value="P:phosphatidic acid biosynthetic process"/>
    <property type="evidence" value="ECO:0007669"/>
    <property type="project" value="TreeGrafter"/>
</dbReference>
<dbReference type="PANTHER" id="PTHR10434">
    <property type="entry name" value="1-ACYL-SN-GLYCEROL-3-PHOSPHATE ACYLTRANSFERASE"/>
    <property type="match status" value="1"/>
</dbReference>
<gene>
    <name evidence="8" type="ORF">TrRE_jg4664</name>
</gene>
<dbReference type="Proteomes" id="UP001165082">
    <property type="component" value="Unassembled WGS sequence"/>
</dbReference>
<dbReference type="PANTHER" id="PTHR10434:SF64">
    <property type="entry name" value="1-ACYL-SN-GLYCEROL-3-PHOSPHATE ACYLTRANSFERASE-RELATED"/>
    <property type="match status" value="1"/>
</dbReference>
<keyword evidence="3" id="KW-0808">Transferase</keyword>
<organism evidence="8 9">
    <name type="scientific">Triparma retinervis</name>
    <dbReference type="NCBI Taxonomy" id="2557542"/>
    <lineage>
        <taxon>Eukaryota</taxon>
        <taxon>Sar</taxon>
        <taxon>Stramenopiles</taxon>
        <taxon>Ochrophyta</taxon>
        <taxon>Bolidophyceae</taxon>
        <taxon>Parmales</taxon>
        <taxon>Triparmaceae</taxon>
        <taxon>Triparma</taxon>
    </lineage>
</organism>
<sequence length="294" mass="33202">MLENIHEYIITGFKWFAVLSLTLCPAVAVKQEMKAFRDVGLGPLGMVKVFVFIQTWMILSLLASLLMAPLKVLGQDVTRIGNGFFEYWIGTVCSAIFIGPVELRGLEKVPRDGKGRVFVMNHQSQADICSLYYLNTLFVWISKKSVTYIPGVGQIMQLSGHILLERKGKASIKAMYAESKDRLSKGKNIFIFPQGTRERTKVLPFKHGAFSIAVSEQVDIVPVSIHLEPTTWKKFFFYGYLFGREEARKTPQAIITVHDTMSIKDYQGEGAKEKMMEDAQKIVYSVLGENKKSK</sequence>
<keyword evidence="5" id="KW-0012">Acyltransferase</keyword>
<dbReference type="AlphaFoldDB" id="A0A9W7CDW0"/>
<evidence type="ECO:0000256" key="6">
    <source>
        <dbReference type="SAM" id="Phobius"/>
    </source>
</evidence>
<comment type="caution">
    <text evidence="8">The sequence shown here is derived from an EMBL/GenBank/DDBJ whole genome shotgun (WGS) entry which is preliminary data.</text>
</comment>
<feature type="transmembrane region" description="Helical" evidence="6">
    <location>
        <begin position="12"/>
        <end position="29"/>
    </location>
</feature>